<gene>
    <name evidence="1" type="ordered locus">HRM2_03830</name>
</gene>
<dbReference type="Proteomes" id="UP000000442">
    <property type="component" value="Chromosome"/>
</dbReference>
<evidence type="ECO:0000313" key="2">
    <source>
        <dbReference type="Proteomes" id="UP000000442"/>
    </source>
</evidence>
<keyword evidence="2" id="KW-1185">Reference proteome</keyword>
<dbReference type="KEGG" id="dat:HRM2_03830"/>
<accession>C0QGM7</accession>
<name>C0QGM7_DESAH</name>
<dbReference type="HOGENOM" id="CLU_2069262_0_0_7"/>
<organism evidence="1 2">
    <name type="scientific">Desulforapulum autotrophicum (strain ATCC 43914 / DSM 3382 / VKM B-1955 / HRM2)</name>
    <name type="common">Desulfobacterium autotrophicum</name>
    <dbReference type="NCBI Taxonomy" id="177437"/>
    <lineage>
        <taxon>Bacteria</taxon>
        <taxon>Pseudomonadati</taxon>
        <taxon>Thermodesulfobacteriota</taxon>
        <taxon>Desulfobacteria</taxon>
        <taxon>Desulfobacterales</taxon>
        <taxon>Desulfobacteraceae</taxon>
        <taxon>Desulforapulum</taxon>
    </lineage>
</organism>
<dbReference type="EMBL" id="CP001087">
    <property type="protein sequence ID" value="ACN13502.1"/>
    <property type="molecule type" value="Genomic_DNA"/>
</dbReference>
<evidence type="ECO:0000313" key="1">
    <source>
        <dbReference type="EMBL" id="ACN13502.1"/>
    </source>
</evidence>
<reference evidence="1 2" key="1">
    <citation type="journal article" date="2009" name="Environ. Microbiol.">
        <title>Genome sequence of Desulfobacterium autotrophicum HRM2, a marine sulfate reducer oxidizing organic carbon completely to carbon dioxide.</title>
        <authorList>
            <person name="Strittmatter A.W."/>
            <person name="Liesegang H."/>
            <person name="Rabus R."/>
            <person name="Decker I."/>
            <person name="Amann J."/>
            <person name="Andres S."/>
            <person name="Henne A."/>
            <person name="Fricke W.F."/>
            <person name="Martinez-Arias R."/>
            <person name="Bartels D."/>
            <person name="Goesmann A."/>
            <person name="Krause L."/>
            <person name="Puehler A."/>
            <person name="Klenk H.P."/>
            <person name="Richter M."/>
            <person name="Schuler M."/>
            <person name="Gloeckner F.O."/>
            <person name="Meyerdierks A."/>
            <person name="Gottschalk G."/>
            <person name="Amann R."/>
        </authorList>
    </citation>
    <scope>NUCLEOTIDE SEQUENCE [LARGE SCALE GENOMIC DNA]</scope>
    <source>
        <strain evidence="2">ATCC 43914 / DSM 3382 / HRM2</strain>
    </source>
</reference>
<sequence length="118" mass="13573">MILCGSRLKSSTRHTVRRIFLLVCSIRRMGILKYSPSLSLCFSYNVLPSARSDMAEERISIFIQSVSVVLFWQYANPQFSLYLLQDDFLFSEGPFYARSEIRAVLPLIINPPTRHPPS</sequence>
<dbReference type="AlphaFoldDB" id="C0QGM7"/>
<proteinExistence type="predicted"/>
<protein>
    <submittedName>
        <fullName evidence="1">Uncharacterized protein</fullName>
    </submittedName>
</protein>